<dbReference type="OrthoDB" id="62066at2759"/>
<proteinExistence type="predicted"/>
<dbReference type="PANTHER" id="PTHR13510:SF44">
    <property type="entry name" value="RABENOSYN-5"/>
    <property type="match status" value="1"/>
</dbReference>
<evidence type="ECO:0000256" key="2">
    <source>
        <dbReference type="ARBA" id="ARBA00022771"/>
    </source>
</evidence>
<dbReference type="AlphaFoldDB" id="A0A1V9YAY8"/>
<keyword evidence="3" id="KW-0862">Zinc</keyword>
<protein>
    <recommendedName>
        <fullName evidence="5">FYVE-type domain-containing protein</fullName>
    </recommendedName>
</protein>
<keyword evidence="2 4" id="KW-0863">Zinc-finger</keyword>
<evidence type="ECO:0000313" key="7">
    <source>
        <dbReference type="Proteomes" id="UP000243579"/>
    </source>
</evidence>
<dbReference type="SUPFAM" id="SSF55961">
    <property type="entry name" value="Bet v1-like"/>
    <property type="match status" value="1"/>
</dbReference>
<dbReference type="InterPro" id="IPR000306">
    <property type="entry name" value="Znf_FYVE"/>
</dbReference>
<dbReference type="InterPro" id="IPR017455">
    <property type="entry name" value="Znf_FYVE-rel"/>
</dbReference>
<dbReference type="GO" id="GO:0008270">
    <property type="term" value="F:zinc ion binding"/>
    <property type="evidence" value="ECO:0007669"/>
    <property type="project" value="UniProtKB-KW"/>
</dbReference>
<dbReference type="Pfam" id="PF01363">
    <property type="entry name" value="FYVE"/>
    <property type="match status" value="1"/>
</dbReference>
<dbReference type="PANTHER" id="PTHR13510">
    <property type="entry name" value="FYVE-FINGER-CONTAINING RAB5 EFFECTOR PROTEIN RABENOSYN-5-RELATED"/>
    <property type="match status" value="1"/>
</dbReference>
<accession>A0A1V9YAY8</accession>
<evidence type="ECO:0000313" key="6">
    <source>
        <dbReference type="EMBL" id="OQR82895.1"/>
    </source>
</evidence>
<evidence type="ECO:0000256" key="4">
    <source>
        <dbReference type="PROSITE-ProRule" id="PRU00091"/>
    </source>
</evidence>
<sequence length="432" mass="48184">MALPLPVDFFECAPLTAKQRDAILNFGQAACNDTVQNALQLQKSRVVSVVTNKKTNRIARIHKGHDAIDYTLPAVCARTLIQASLAEIADFFFLDSKLKLASYALIVGQTILDRHCLYTLKQPPTGRPAMHYLGVAWMAIECPAGMLNRDFCIIEVYDRPVNSACHDTIEILDPATRRLRRGWVRALHSVDIPACPSLRSSHGLSGHVFLETGTPGVLEYFSVMIPQGHGKLPKSVVSKIAKNQVARLLNLEEFLSMQRFAARLGSLDLVDVRHFQGKDQVSACPICSRKFGWFVAKKHCRQCGQVICRACGRNWKMPINDRPVKLRICQRCFCPSEPQKALDDDYKPKLIFTAEAFETHRSVHDAILDSLRRFDESTELTLDESSTGDDSTCCESPQLQQVPRFSAASALDRPSSFGSYLYTDVALDAKLA</sequence>
<feature type="domain" description="FYVE-type" evidence="5">
    <location>
        <begin position="278"/>
        <end position="337"/>
    </location>
</feature>
<dbReference type="Proteomes" id="UP000243579">
    <property type="component" value="Unassembled WGS sequence"/>
</dbReference>
<keyword evidence="7" id="KW-1185">Reference proteome</keyword>
<comment type="caution">
    <text evidence="6">The sequence shown here is derived from an EMBL/GenBank/DDBJ whole genome shotgun (WGS) entry which is preliminary data.</text>
</comment>
<reference evidence="6 7" key="1">
    <citation type="journal article" date="2014" name="Genome Biol. Evol.">
        <title>The secreted proteins of Achlya hypogyna and Thraustotheca clavata identify the ancestral oomycete secretome and reveal gene acquisitions by horizontal gene transfer.</title>
        <authorList>
            <person name="Misner I."/>
            <person name="Blouin N."/>
            <person name="Leonard G."/>
            <person name="Richards T.A."/>
            <person name="Lane C.E."/>
        </authorList>
    </citation>
    <scope>NUCLEOTIDE SEQUENCE [LARGE SCALE GENOMIC DNA]</scope>
    <source>
        <strain evidence="6 7">ATCC 48635</strain>
    </source>
</reference>
<dbReference type="CDD" id="cd00065">
    <property type="entry name" value="FYVE_like_SF"/>
    <property type="match status" value="1"/>
</dbReference>
<dbReference type="Gene3D" id="3.30.40.10">
    <property type="entry name" value="Zinc/RING finger domain, C3HC4 (zinc finger)"/>
    <property type="match status" value="1"/>
</dbReference>
<dbReference type="PROSITE" id="PS50178">
    <property type="entry name" value="ZF_FYVE"/>
    <property type="match status" value="1"/>
</dbReference>
<gene>
    <name evidence="6" type="ORF">ACHHYP_15368</name>
</gene>
<dbReference type="InterPro" id="IPR023393">
    <property type="entry name" value="START-like_dom_sf"/>
</dbReference>
<name>A0A1V9YAY8_ACHHY</name>
<dbReference type="EMBL" id="JNBR01002411">
    <property type="protein sequence ID" value="OQR82895.1"/>
    <property type="molecule type" value="Genomic_DNA"/>
</dbReference>
<dbReference type="SUPFAM" id="SSF57903">
    <property type="entry name" value="FYVE/PHD zinc finger"/>
    <property type="match status" value="1"/>
</dbReference>
<dbReference type="STRING" id="1202772.A0A1V9YAY8"/>
<organism evidence="6 7">
    <name type="scientific">Achlya hypogyna</name>
    <name type="common">Oomycete</name>
    <name type="synonym">Protoachlya hypogyna</name>
    <dbReference type="NCBI Taxonomy" id="1202772"/>
    <lineage>
        <taxon>Eukaryota</taxon>
        <taxon>Sar</taxon>
        <taxon>Stramenopiles</taxon>
        <taxon>Oomycota</taxon>
        <taxon>Saprolegniomycetes</taxon>
        <taxon>Saprolegniales</taxon>
        <taxon>Achlyaceae</taxon>
        <taxon>Achlya</taxon>
    </lineage>
</organism>
<dbReference type="Gene3D" id="3.30.530.20">
    <property type="match status" value="1"/>
</dbReference>
<evidence type="ECO:0000256" key="1">
    <source>
        <dbReference type="ARBA" id="ARBA00022723"/>
    </source>
</evidence>
<evidence type="ECO:0000259" key="5">
    <source>
        <dbReference type="PROSITE" id="PS50178"/>
    </source>
</evidence>
<dbReference type="InterPro" id="IPR052727">
    <property type="entry name" value="Rab4/Rab5_effector"/>
</dbReference>
<dbReference type="InterPro" id="IPR011011">
    <property type="entry name" value="Znf_FYVE_PHD"/>
</dbReference>
<dbReference type="InterPro" id="IPR013083">
    <property type="entry name" value="Znf_RING/FYVE/PHD"/>
</dbReference>
<evidence type="ECO:0000256" key="3">
    <source>
        <dbReference type="ARBA" id="ARBA00022833"/>
    </source>
</evidence>
<keyword evidence="1" id="KW-0479">Metal-binding</keyword>
<dbReference type="SMART" id="SM00064">
    <property type="entry name" value="FYVE"/>
    <property type="match status" value="1"/>
</dbReference>